<dbReference type="Pfam" id="PF17761">
    <property type="entry name" value="DUF1016_N"/>
    <property type="match status" value="1"/>
</dbReference>
<sequence length="113" mass="13633">MRRIFTQKWYYAQLRAAVAVNKKLVLLYWQIGRDILHRQQQQRWGAKVINRLATDLQQAFPEIKGFSSRNLKYMRAFAQVYPDELFVQEVLAQITWYHNCKVNFKYIECVALF</sequence>
<dbReference type="PANTHER" id="PTHR30547:SF0">
    <property type="entry name" value="BLR8175 PROTEIN"/>
    <property type="match status" value="1"/>
</dbReference>
<name>A0ABR8GI32_9CYAN</name>
<dbReference type="EMBL" id="JACJTA010000001">
    <property type="protein sequence ID" value="MBD2603032.1"/>
    <property type="molecule type" value="Genomic_DNA"/>
</dbReference>
<evidence type="ECO:0000313" key="3">
    <source>
        <dbReference type="Proteomes" id="UP000660380"/>
    </source>
</evidence>
<dbReference type="RefSeq" id="WP_084763297.1">
    <property type="nucleotide sequence ID" value="NZ_JACJTA010000001.1"/>
</dbReference>
<dbReference type="InterPro" id="IPR041527">
    <property type="entry name" value="YhcG_N"/>
</dbReference>
<protein>
    <submittedName>
        <fullName evidence="2">DUF1016 family protein</fullName>
    </submittedName>
</protein>
<proteinExistence type="predicted"/>
<reference evidence="2 3" key="1">
    <citation type="journal article" date="2020" name="ISME J.">
        <title>Comparative genomics reveals insights into cyanobacterial evolution and habitat adaptation.</title>
        <authorList>
            <person name="Chen M.Y."/>
            <person name="Teng W.K."/>
            <person name="Zhao L."/>
            <person name="Hu C.X."/>
            <person name="Zhou Y.K."/>
            <person name="Han B.P."/>
            <person name="Song L.R."/>
            <person name="Shu W.S."/>
        </authorList>
    </citation>
    <scope>NUCLEOTIDE SEQUENCE [LARGE SCALE GENOMIC DNA]</scope>
    <source>
        <strain evidence="2 3">FACHB-248</strain>
    </source>
</reference>
<keyword evidence="3" id="KW-1185">Reference proteome</keyword>
<accession>A0ABR8GI32</accession>
<organism evidence="2 3">
    <name type="scientific">Scytonema hofmannii FACHB-248</name>
    <dbReference type="NCBI Taxonomy" id="1842502"/>
    <lineage>
        <taxon>Bacteria</taxon>
        <taxon>Bacillati</taxon>
        <taxon>Cyanobacteriota</taxon>
        <taxon>Cyanophyceae</taxon>
        <taxon>Nostocales</taxon>
        <taxon>Scytonemataceae</taxon>
        <taxon>Scytonema</taxon>
    </lineage>
</organism>
<evidence type="ECO:0000259" key="1">
    <source>
        <dbReference type="Pfam" id="PF17761"/>
    </source>
</evidence>
<evidence type="ECO:0000313" key="2">
    <source>
        <dbReference type="EMBL" id="MBD2603032.1"/>
    </source>
</evidence>
<gene>
    <name evidence="2" type="ORF">H6G81_00485</name>
</gene>
<comment type="caution">
    <text evidence="2">The sequence shown here is derived from an EMBL/GenBank/DDBJ whole genome shotgun (WGS) entry which is preliminary data.</text>
</comment>
<feature type="domain" description="YhcG N-terminal" evidence="1">
    <location>
        <begin position="12"/>
        <end position="102"/>
    </location>
</feature>
<dbReference type="PANTHER" id="PTHR30547">
    <property type="entry name" value="UNCHARACTERIZED PROTEIN YHCG-RELATED"/>
    <property type="match status" value="1"/>
</dbReference>
<dbReference type="Proteomes" id="UP000660380">
    <property type="component" value="Unassembled WGS sequence"/>
</dbReference>
<dbReference type="InterPro" id="IPR053148">
    <property type="entry name" value="PD-DEXK-like_domain"/>
</dbReference>